<dbReference type="InterPro" id="IPR001789">
    <property type="entry name" value="Sig_transdc_resp-reg_receiver"/>
</dbReference>
<dbReference type="InterPro" id="IPR011006">
    <property type="entry name" value="CheY-like_superfamily"/>
</dbReference>
<dbReference type="Gene3D" id="3.40.50.2300">
    <property type="match status" value="1"/>
</dbReference>
<sequence length="128" mass="14512">MAEGEKRVVVVDDSATQCAAFRKFLEERYPGRVRVETYTDPKQALQALGSDVHLLLLDWEMPEMDGKVVLEEAVMRGVNPKRIIVTSAHPADRLHEVFDTTGCLCVIEKNEPEQQAAFLQILDSIMRR</sequence>
<evidence type="ECO:0000256" key="1">
    <source>
        <dbReference type="ARBA" id="ARBA00022553"/>
    </source>
</evidence>
<dbReference type="OrthoDB" id="9801101at2"/>
<dbReference type="InterPro" id="IPR050595">
    <property type="entry name" value="Bact_response_regulator"/>
</dbReference>
<dbReference type="SMART" id="SM00448">
    <property type="entry name" value="REC"/>
    <property type="match status" value="1"/>
</dbReference>
<feature type="modified residue" description="4-aspartylphosphate" evidence="2">
    <location>
        <position position="58"/>
    </location>
</feature>
<organism evidence="4 5">
    <name type="scientific">Thermoanaerobaculum aquaticum</name>
    <dbReference type="NCBI Taxonomy" id="1312852"/>
    <lineage>
        <taxon>Bacteria</taxon>
        <taxon>Pseudomonadati</taxon>
        <taxon>Acidobacteriota</taxon>
        <taxon>Thermoanaerobaculia</taxon>
        <taxon>Thermoanaerobaculales</taxon>
        <taxon>Thermoanaerobaculaceae</taxon>
        <taxon>Thermoanaerobaculum</taxon>
    </lineage>
</organism>
<dbReference type="RefSeq" id="WP_038048424.1">
    <property type="nucleotide sequence ID" value="NZ_JMFG01000013.1"/>
</dbReference>
<dbReference type="PANTHER" id="PTHR44591">
    <property type="entry name" value="STRESS RESPONSE REGULATOR PROTEIN 1"/>
    <property type="match status" value="1"/>
</dbReference>
<dbReference type="GO" id="GO:0000160">
    <property type="term" value="P:phosphorelay signal transduction system"/>
    <property type="evidence" value="ECO:0007669"/>
    <property type="project" value="InterPro"/>
</dbReference>
<dbReference type="STRING" id="1312852.EG19_01420"/>
<evidence type="ECO:0000313" key="5">
    <source>
        <dbReference type="Proteomes" id="UP000027284"/>
    </source>
</evidence>
<dbReference type="PROSITE" id="PS50110">
    <property type="entry name" value="RESPONSE_REGULATORY"/>
    <property type="match status" value="1"/>
</dbReference>
<protein>
    <recommendedName>
        <fullName evidence="3">Response regulatory domain-containing protein</fullName>
    </recommendedName>
</protein>
<gene>
    <name evidence="4" type="ORF">EG19_01420</name>
</gene>
<dbReference type="Pfam" id="PF00072">
    <property type="entry name" value="Response_reg"/>
    <property type="match status" value="1"/>
</dbReference>
<dbReference type="AlphaFoldDB" id="A0A062XZW7"/>
<name>A0A062XZW7_9BACT</name>
<feature type="domain" description="Response regulatory" evidence="3">
    <location>
        <begin position="7"/>
        <end position="124"/>
    </location>
</feature>
<evidence type="ECO:0000256" key="2">
    <source>
        <dbReference type="PROSITE-ProRule" id="PRU00169"/>
    </source>
</evidence>
<evidence type="ECO:0000259" key="3">
    <source>
        <dbReference type="PROSITE" id="PS50110"/>
    </source>
</evidence>
<dbReference type="SUPFAM" id="SSF52172">
    <property type="entry name" value="CheY-like"/>
    <property type="match status" value="1"/>
</dbReference>
<accession>A0A062XZW7</accession>
<dbReference type="EMBL" id="JMFG01000013">
    <property type="protein sequence ID" value="KDA54060.1"/>
    <property type="molecule type" value="Genomic_DNA"/>
</dbReference>
<comment type="caution">
    <text evidence="4">The sequence shown here is derived from an EMBL/GenBank/DDBJ whole genome shotgun (WGS) entry which is preliminary data.</text>
</comment>
<keyword evidence="5" id="KW-1185">Reference proteome</keyword>
<evidence type="ECO:0000313" key="4">
    <source>
        <dbReference type="EMBL" id="KDA54060.1"/>
    </source>
</evidence>
<reference evidence="4 5" key="1">
    <citation type="submission" date="2014-04" db="EMBL/GenBank/DDBJ databases">
        <title>The Genome Sequence of Thermoanaerobaculum aquaticum MP-01, The First Cultivated Group 23 Acidobacterium.</title>
        <authorList>
            <person name="Stamps B.W."/>
            <person name="Losey N.A."/>
            <person name="Lawson P.A."/>
            <person name="Stevenson B.S."/>
        </authorList>
    </citation>
    <scope>NUCLEOTIDE SEQUENCE [LARGE SCALE GENOMIC DNA]</scope>
    <source>
        <strain evidence="4 5">MP-01</strain>
    </source>
</reference>
<keyword evidence="1 2" id="KW-0597">Phosphoprotein</keyword>
<dbReference type="PANTHER" id="PTHR44591:SF21">
    <property type="entry name" value="TWO-COMPONENT RESPONSE REGULATOR"/>
    <property type="match status" value="1"/>
</dbReference>
<proteinExistence type="predicted"/>
<dbReference type="Proteomes" id="UP000027284">
    <property type="component" value="Unassembled WGS sequence"/>
</dbReference>